<feature type="compositionally biased region" description="Low complexity" evidence="1">
    <location>
        <begin position="56"/>
        <end position="65"/>
    </location>
</feature>
<evidence type="ECO:0000313" key="3">
    <source>
        <dbReference type="Proteomes" id="UP001151760"/>
    </source>
</evidence>
<keyword evidence="3" id="KW-1185">Reference proteome</keyword>
<proteinExistence type="predicted"/>
<accession>A0ABQ5HB74</accession>
<evidence type="ECO:0008006" key="4">
    <source>
        <dbReference type="Google" id="ProtNLM"/>
    </source>
</evidence>
<reference evidence="2" key="1">
    <citation type="journal article" date="2022" name="Int. J. Mol. Sci.">
        <title>Draft Genome of Tanacetum Coccineum: Genomic Comparison of Closely Related Tanacetum-Family Plants.</title>
        <authorList>
            <person name="Yamashiro T."/>
            <person name="Shiraishi A."/>
            <person name="Nakayama K."/>
            <person name="Satake H."/>
        </authorList>
    </citation>
    <scope>NUCLEOTIDE SEQUENCE</scope>
</reference>
<dbReference type="EMBL" id="BQNB010019420">
    <property type="protein sequence ID" value="GJT85127.1"/>
    <property type="molecule type" value="Genomic_DNA"/>
</dbReference>
<feature type="compositionally biased region" description="Acidic residues" evidence="1">
    <location>
        <begin position="131"/>
        <end position="145"/>
    </location>
</feature>
<evidence type="ECO:0000256" key="1">
    <source>
        <dbReference type="SAM" id="MobiDB-lite"/>
    </source>
</evidence>
<reference evidence="2" key="2">
    <citation type="submission" date="2022-01" db="EMBL/GenBank/DDBJ databases">
        <authorList>
            <person name="Yamashiro T."/>
            <person name="Shiraishi A."/>
            <person name="Satake H."/>
            <person name="Nakayama K."/>
        </authorList>
    </citation>
    <scope>NUCLEOTIDE SEQUENCE</scope>
</reference>
<feature type="region of interest" description="Disordered" evidence="1">
    <location>
        <begin position="34"/>
        <end position="74"/>
    </location>
</feature>
<feature type="compositionally biased region" description="Polar residues" evidence="1">
    <location>
        <begin position="41"/>
        <end position="55"/>
    </location>
</feature>
<name>A0ABQ5HB74_9ASTR</name>
<evidence type="ECO:0000313" key="2">
    <source>
        <dbReference type="EMBL" id="GJT85127.1"/>
    </source>
</evidence>
<dbReference type="Proteomes" id="UP001151760">
    <property type="component" value="Unassembled WGS sequence"/>
</dbReference>
<sequence>MMLRSSSTPLLGSLISSVSSESLNNHHHDPFKSSPIHKFSFHQTPSPASQHFTTISCSSSPMSPSFGNSGIRRAQSEGNLDSLISSIHGSNDDEFSFFNAPKKHSNRLHSTMLETIPSFSYHNSRFKSDGDETSDDEEIEEDGEGLCEFSGF</sequence>
<feature type="region of interest" description="Disordered" evidence="1">
    <location>
        <begin position="124"/>
        <end position="152"/>
    </location>
</feature>
<protein>
    <recommendedName>
        <fullName evidence="4">Transcription repressor</fullName>
    </recommendedName>
</protein>
<gene>
    <name evidence="2" type="ORF">Tco_1066844</name>
</gene>
<organism evidence="2 3">
    <name type="scientific">Tanacetum coccineum</name>
    <dbReference type="NCBI Taxonomy" id="301880"/>
    <lineage>
        <taxon>Eukaryota</taxon>
        <taxon>Viridiplantae</taxon>
        <taxon>Streptophyta</taxon>
        <taxon>Embryophyta</taxon>
        <taxon>Tracheophyta</taxon>
        <taxon>Spermatophyta</taxon>
        <taxon>Magnoliopsida</taxon>
        <taxon>eudicotyledons</taxon>
        <taxon>Gunneridae</taxon>
        <taxon>Pentapetalae</taxon>
        <taxon>asterids</taxon>
        <taxon>campanulids</taxon>
        <taxon>Asterales</taxon>
        <taxon>Asteraceae</taxon>
        <taxon>Asteroideae</taxon>
        <taxon>Anthemideae</taxon>
        <taxon>Anthemidinae</taxon>
        <taxon>Tanacetum</taxon>
    </lineage>
</organism>
<comment type="caution">
    <text evidence="2">The sequence shown here is derived from an EMBL/GenBank/DDBJ whole genome shotgun (WGS) entry which is preliminary data.</text>
</comment>